<organism evidence="1 2">
    <name type="scientific">Folsomia candida</name>
    <name type="common">Springtail</name>
    <dbReference type="NCBI Taxonomy" id="158441"/>
    <lineage>
        <taxon>Eukaryota</taxon>
        <taxon>Metazoa</taxon>
        <taxon>Ecdysozoa</taxon>
        <taxon>Arthropoda</taxon>
        <taxon>Hexapoda</taxon>
        <taxon>Collembola</taxon>
        <taxon>Entomobryomorpha</taxon>
        <taxon>Isotomoidea</taxon>
        <taxon>Isotomidae</taxon>
        <taxon>Proisotominae</taxon>
        <taxon>Folsomia</taxon>
    </lineage>
</organism>
<dbReference type="Gene3D" id="3.40.50.1820">
    <property type="entry name" value="alpha/beta hydrolase"/>
    <property type="match status" value="1"/>
</dbReference>
<evidence type="ECO:0000313" key="2">
    <source>
        <dbReference type="Proteomes" id="UP000198287"/>
    </source>
</evidence>
<sequence>MGAVEKLQKDTSDPPPLQHIITGHSLGGWLAQVATYAVKYLKLSASSFVPYNGDRYHPHCVVFDSPGTRQMLDYIHSCSKFGQHLDFHTVRLEICNYVLYPNFVNVTNPPFGDMVQISSEQITGAFEEFDPLKDTLISHLSHVGRFHRIDLFVKILNGGNPFRQKAIPLTKPSLFKKSIKIVKRSLQFIKNSLSSSVFGDTDVNLDMRLNGDVSYQVVKWPFVVFQGWNTKVDKAMNSWVNLIWNGISPVLDKNARRRLSEWVSRADIHCGSISTKDDEVSLSTTRLSETEKKITEQFKRIRLWKKYIRHDKVHKICSPELKPIFDNIDKFSAEMGRISFKNQETYKLIKNCCSFNLQTELRNGIKNLPDYDFTSVLLESESFCDEMLNKYCGVKFTRTDPLKRYNVNKNTATILTSTSKDLLTLTLLKFIFLKHNGFNAALKTALILKYDSKNKKSRPKLEIKLSGITLIIINCIDVSDDEIHKFSSNPSIKYVWLRQCTYIKQTVTQDSDEPSPKRKRMITPNSFELANFEVDTDLLECLLSKEICLQGHPRLLRDVIHDKQDEFKEFLKSSPSTILSILEGSQEKIGHTPKSVFSLKSSYFEIARNMNSAELVGYYSRELTKYETIVVFECNKEDYLHQQGVLEPLCQTKIRIIILPANSFVEFQSICTSEPDCVVDHVRCSDDFNVNQPFHRVLQYIPNFYIKRKINKPGIDLEAACNYLKFEMDKKCYIGHNFKVEIHKNDSQNATNSSCKSLFPKLKKRGSMRFVSRNNSYIGVAGDVHKTEFAFANVEVHEDDLPLDNRFIIFSDEPGMGKSTTVVKLANRILQQNAKRSNMHFLIVIELKTLENIELSDTDFVSSFVNCISANQKFNEFSKFILRNFILLGNMVTIIADGFDEMTIENNKLWTNVLLQIRKQTKIRIIITTRRHDSDLLQSTLCVLEHTFVPLRDSKSVEENEKIQFLVNLWSTAIRCTNEQTSELTLLTKFATQVILEAHSHLVQGRENFLGVPLQLRILSEIFLDNAIDYVVSEGKKGAIEDLREVISLSYIYQKFIDRKYHIYLSQKNGLPNSSVADRHVSARLDEYMYKIAVEIINCSEDYDSLITRVCGRKLLCPDKMVVDDIIRLGIAYEDKGAKNLQFIHRTFAEFYVAKFLASEIDRLSHHGNNSFEEDAKLLTNILLQREPANHFALFSFLDDMIKARLAQGLGYANFPKFKDSNRRLQRDLKLSQDLSHVGGRYFYLEDFLIKVVNRSDIDFAFILKESKFGILHGYVCGVEPLAWMVSFLRTMLKPKVAFRKMKWLNFYYTDYSPKVVKLLDCGVGSVELLSINDMIQKFDKLENSDGDLKTCILHNPIAYLVFTDESRDTFFNLIENCVRRSPDHVELQHSDRDNISTIRNRWEASIDGDLVRLIEDRSGLEFSKKRTMLRI</sequence>
<keyword evidence="2" id="KW-1185">Reference proteome</keyword>
<dbReference type="Proteomes" id="UP000198287">
    <property type="component" value="Unassembled WGS sequence"/>
</dbReference>
<dbReference type="PANTHER" id="PTHR46844">
    <property type="entry name" value="SLR5058 PROTEIN"/>
    <property type="match status" value="1"/>
</dbReference>
<protein>
    <recommendedName>
        <fullName evidence="3">NACHT domain-containing protein</fullName>
    </recommendedName>
</protein>
<gene>
    <name evidence="1" type="ORF">Fcan01_24258</name>
</gene>
<dbReference type="InterPro" id="IPR029058">
    <property type="entry name" value="AB_hydrolase_fold"/>
</dbReference>
<dbReference type="OrthoDB" id="6693298at2759"/>
<dbReference type="InterPro" id="IPR027417">
    <property type="entry name" value="P-loop_NTPase"/>
</dbReference>
<reference evidence="1 2" key="1">
    <citation type="submission" date="2015-12" db="EMBL/GenBank/DDBJ databases">
        <title>The genome of Folsomia candida.</title>
        <authorList>
            <person name="Faddeeva A."/>
            <person name="Derks M.F."/>
            <person name="Anvar Y."/>
            <person name="Smit S."/>
            <person name="Van Straalen N."/>
            <person name="Roelofs D."/>
        </authorList>
    </citation>
    <scope>NUCLEOTIDE SEQUENCE [LARGE SCALE GENOMIC DNA]</scope>
    <source>
        <strain evidence="1 2">VU population</strain>
        <tissue evidence="1">Whole body</tissue>
    </source>
</reference>
<comment type="caution">
    <text evidence="1">The sequence shown here is derived from an EMBL/GenBank/DDBJ whole genome shotgun (WGS) entry which is preliminary data.</text>
</comment>
<dbReference type="SUPFAM" id="SSF52540">
    <property type="entry name" value="P-loop containing nucleoside triphosphate hydrolases"/>
    <property type="match status" value="1"/>
</dbReference>
<accession>A0A226D6W1</accession>
<name>A0A226D6W1_FOLCA</name>
<dbReference type="EMBL" id="LNIX01000031">
    <property type="protein sequence ID" value="OXA40883.1"/>
    <property type="molecule type" value="Genomic_DNA"/>
</dbReference>
<evidence type="ECO:0000313" key="1">
    <source>
        <dbReference type="EMBL" id="OXA40883.1"/>
    </source>
</evidence>
<dbReference type="Gene3D" id="3.40.50.300">
    <property type="entry name" value="P-loop containing nucleotide triphosphate hydrolases"/>
    <property type="match status" value="1"/>
</dbReference>
<proteinExistence type="predicted"/>
<dbReference type="PANTHER" id="PTHR46844:SF1">
    <property type="entry name" value="SLR5058 PROTEIN"/>
    <property type="match status" value="1"/>
</dbReference>
<evidence type="ECO:0008006" key="3">
    <source>
        <dbReference type="Google" id="ProtNLM"/>
    </source>
</evidence>
<dbReference type="SUPFAM" id="SSF53474">
    <property type="entry name" value="alpha/beta-Hydrolases"/>
    <property type="match status" value="1"/>
</dbReference>